<dbReference type="Proteomes" id="UP001145021">
    <property type="component" value="Unassembled WGS sequence"/>
</dbReference>
<feature type="compositionally biased region" description="Low complexity" evidence="2">
    <location>
        <begin position="435"/>
        <end position="466"/>
    </location>
</feature>
<dbReference type="CDD" id="cd10568">
    <property type="entry name" value="SWIB_like"/>
    <property type="match status" value="1"/>
</dbReference>
<dbReference type="InterPro" id="IPR003121">
    <property type="entry name" value="SWIB_MDM2_domain"/>
</dbReference>
<keyword evidence="4" id="KW-0808">Transferase</keyword>
<keyword evidence="5" id="KW-1185">Reference proteome</keyword>
<evidence type="ECO:0000313" key="5">
    <source>
        <dbReference type="Proteomes" id="UP001145021"/>
    </source>
</evidence>
<evidence type="ECO:0000259" key="3">
    <source>
        <dbReference type="PROSITE" id="PS51925"/>
    </source>
</evidence>
<organism evidence="4 5">
    <name type="scientific">Coemansia asiatica</name>
    <dbReference type="NCBI Taxonomy" id="1052880"/>
    <lineage>
        <taxon>Eukaryota</taxon>
        <taxon>Fungi</taxon>
        <taxon>Fungi incertae sedis</taxon>
        <taxon>Zoopagomycota</taxon>
        <taxon>Kickxellomycotina</taxon>
        <taxon>Kickxellomycetes</taxon>
        <taxon>Kickxellales</taxon>
        <taxon>Kickxellaceae</taxon>
        <taxon>Coemansia</taxon>
    </lineage>
</organism>
<dbReference type="InterPro" id="IPR019835">
    <property type="entry name" value="SWIB_domain"/>
</dbReference>
<dbReference type="InterPro" id="IPR036885">
    <property type="entry name" value="SWIB_MDM2_dom_sf"/>
</dbReference>
<evidence type="ECO:0000256" key="2">
    <source>
        <dbReference type="SAM" id="MobiDB-lite"/>
    </source>
</evidence>
<sequence length="478" mass="54712">MATPNTKRKRLIEKSLPPKIETYIPESRLFTQLQALERKLDAKVVRKRLEVQEALGKPVYKKRILRIFVSNLAANQGAAGANEDSDGGFLAKTEASAPSWTLRIEGRLVDPPGTTWKTRPASHKFSEFLNSMTVEMDRNTELFGDSTVQWRRAAAEADVDGFEIKRRGDEDVRTRIVLDIRTATDRFKVNHPLMRELLDIRGPVTKAAFIMKLWQYIKLNGLQDAEDPDQIRCDAGLMQVFNTPIVSFTAIPQILHAFMTRPDPLVIEYTVRVHEGDFHMAQYAFDVEVEVEDFLRQTTGPLAALQSRSRELAQAEAQLAQQMQEIHNARAKREFLRSFADDPVAFIHRWIDNQTKDLEVILGDRRRGLEAALAAIMAADERGQASEADAAKWLKESALYDEPWADEAVFHYLSAKTQERMQQLLQQQQQQIQQQQHQQPQQQQHQPQQQQQQQQVQPQQPQAQQQMHHGAAQMQNGV</sequence>
<dbReference type="Gene3D" id="1.10.245.10">
    <property type="entry name" value="SWIB/MDM2 domain"/>
    <property type="match status" value="1"/>
</dbReference>
<dbReference type="SUPFAM" id="SSF47592">
    <property type="entry name" value="SWIB/MDM2 domain"/>
    <property type="match status" value="1"/>
</dbReference>
<keyword evidence="1" id="KW-0175">Coiled coil</keyword>
<dbReference type="EMBL" id="JANBOH010000069">
    <property type="protein sequence ID" value="KAJ1646245.1"/>
    <property type="molecule type" value="Genomic_DNA"/>
</dbReference>
<feature type="coiled-coil region" evidence="1">
    <location>
        <begin position="302"/>
        <end position="332"/>
    </location>
</feature>
<feature type="region of interest" description="Disordered" evidence="2">
    <location>
        <begin position="435"/>
        <end position="478"/>
    </location>
</feature>
<evidence type="ECO:0000313" key="4">
    <source>
        <dbReference type="EMBL" id="KAJ1646245.1"/>
    </source>
</evidence>
<dbReference type="EC" id="2.7.11.1" evidence="4"/>
<dbReference type="GO" id="GO:0004674">
    <property type="term" value="F:protein serine/threonine kinase activity"/>
    <property type="evidence" value="ECO:0007669"/>
    <property type="project" value="UniProtKB-EC"/>
</dbReference>
<name>A0A9W7XNF5_9FUNG</name>
<dbReference type="PANTHER" id="PTHR13844">
    <property type="entry name" value="SWI/SNF-RELATED MATRIX-ASSOCIATED ACTIN-DEPENDENT REGULATOR OF CHROMATIN SUBFAMILY D"/>
    <property type="match status" value="1"/>
</dbReference>
<feature type="domain" description="DM2" evidence="3">
    <location>
        <begin position="182"/>
        <end position="261"/>
    </location>
</feature>
<dbReference type="PROSITE" id="PS51925">
    <property type="entry name" value="SWIB_MDM2"/>
    <property type="match status" value="1"/>
</dbReference>
<evidence type="ECO:0000256" key="1">
    <source>
        <dbReference type="SAM" id="Coils"/>
    </source>
</evidence>
<accession>A0A9W7XNF5</accession>
<protein>
    <submittedName>
        <fullName evidence="4">SWI/SNF and RSC complex subunit Ssr3</fullName>
        <ecNumber evidence="4">2.7.11.1</ecNumber>
    </submittedName>
</protein>
<reference evidence="4" key="1">
    <citation type="submission" date="2022-07" db="EMBL/GenBank/DDBJ databases">
        <title>Phylogenomic reconstructions and comparative analyses of Kickxellomycotina fungi.</title>
        <authorList>
            <person name="Reynolds N.K."/>
            <person name="Stajich J.E."/>
            <person name="Barry K."/>
            <person name="Grigoriev I.V."/>
            <person name="Crous P."/>
            <person name="Smith M.E."/>
        </authorList>
    </citation>
    <scope>NUCLEOTIDE SEQUENCE</scope>
    <source>
        <strain evidence="4">NBRC 105413</strain>
    </source>
</reference>
<dbReference type="AlphaFoldDB" id="A0A9W7XNF5"/>
<comment type="caution">
    <text evidence="4">The sequence shown here is derived from an EMBL/GenBank/DDBJ whole genome shotgun (WGS) entry which is preliminary data.</text>
</comment>
<gene>
    <name evidence="4" type="primary">ssr3</name>
    <name evidence="4" type="ORF">LPJ64_002264</name>
</gene>
<dbReference type="Pfam" id="PF02201">
    <property type="entry name" value="SWIB"/>
    <property type="match status" value="1"/>
</dbReference>
<dbReference type="SMART" id="SM00151">
    <property type="entry name" value="SWIB"/>
    <property type="match status" value="1"/>
</dbReference>
<proteinExistence type="predicted"/>